<sequence>MGDGSMKIRTAQMADLKALTALEAACFPAAEAATEEDFAARLRAYPRHFWLLEEDGEIVSFVNGMATDEETIRDEMFADASFHREDGAWQAIFGVNTLPDYRRRGLAARLLRAAEQDARSAGRRGCILTCKAALLPWYESLGYRNRGVSRSVHGGAEWYDMTLEF</sequence>
<accession>A0A644YY43</accession>
<dbReference type="Pfam" id="PF00583">
    <property type="entry name" value="Acetyltransf_1"/>
    <property type="match status" value="1"/>
</dbReference>
<reference evidence="4" key="1">
    <citation type="submission" date="2019-08" db="EMBL/GenBank/DDBJ databases">
        <authorList>
            <person name="Kucharzyk K."/>
            <person name="Murdoch R.W."/>
            <person name="Higgins S."/>
            <person name="Loffler F."/>
        </authorList>
    </citation>
    <scope>NUCLEOTIDE SEQUENCE</scope>
</reference>
<keyword evidence="2" id="KW-0012">Acyltransferase</keyword>
<name>A0A644YY43_9ZZZZ</name>
<dbReference type="InterPro" id="IPR051635">
    <property type="entry name" value="SNAT-like"/>
</dbReference>
<evidence type="ECO:0000313" key="4">
    <source>
        <dbReference type="EMBL" id="MPM33540.1"/>
    </source>
</evidence>
<dbReference type="SUPFAM" id="SSF55729">
    <property type="entry name" value="Acyl-CoA N-acyltransferases (Nat)"/>
    <property type="match status" value="1"/>
</dbReference>
<dbReference type="InterPro" id="IPR000182">
    <property type="entry name" value="GNAT_dom"/>
</dbReference>
<dbReference type="PANTHER" id="PTHR10908">
    <property type="entry name" value="SEROTONIN N-ACETYLTRANSFERASE"/>
    <property type="match status" value="1"/>
</dbReference>
<dbReference type="Gene3D" id="3.40.630.30">
    <property type="match status" value="1"/>
</dbReference>
<dbReference type="GO" id="GO:0008080">
    <property type="term" value="F:N-acetyltransferase activity"/>
    <property type="evidence" value="ECO:0007669"/>
    <property type="project" value="UniProtKB-ARBA"/>
</dbReference>
<dbReference type="InterPro" id="IPR016181">
    <property type="entry name" value="Acyl_CoA_acyltransferase"/>
</dbReference>
<evidence type="ECO:0000259" key="3">
    <source>
        <dbReference type="PROSITE" id="PS51186"/>
    </source>
</evidence>
<keyword evidence="1" id="KW-0808">Transferase</keyword>
<feature type="domain" description="N-acetyltransferase" evidence="3">
    <location>
        <begin position="6"/>
        <end position="164"/>
    </location>
</feature>
<dbReference type="AlphaFoldDB" id="A0A644YY43"/>
<organism evidence="4">
    <name type="scientific">bioreactor metagenome</name>
    <dbReference type="NCBI Taxonomy" id="1076179"/>
    <lineage>
        <taxon>unclassified sequences</taxon>
        <taxon>metagenomes</taxon>
        <taxon>ecological metagenomes</taxon>
    </lineage>
</organism>
<gene>
    <name evidence="4" type="ORF">SDC9_80116</name>
</gene>
<dbReference type="CDD" id="cd04301">
    <property type="entry name" value="NAT_SF"/>
    <property type="match status" value="1"/>
</dbReference>
<comment type="caution">
    <text evidence="4">The sequence shown here is derived from an EMBL/GenBank/DDBJ whole genome shotgun (WGS) entry which is preliminary data.</text>
</comment>
<dbReference type="PANTHER" id="PTHR10908:SF0">
    <property type="entry name" value="SEROTONIN N-ACETYLTRANSFERASE"/>
    <property type="match status" value="1"/>
</dbReference>
<proteinExistence type="predicted"/>
<protein>
    <recommendedName>
        <fullName evidence="3">N-acetyltransferase domain-containing protein</fullName>
    </recommendedName>
</protein>
<evidence type="ECO:0000256" key="2">
    <source>
        <dbReference type="ARBA" id="ARBA00023315"/>
    </source>
</evidence>
<dbReference type="PROSITE" id="PS51186">
    <property type="entry name" value="GNAT"/>
    <property type="match status" value="1"/>
</dbReference>
<dbReference type="EMBL" id="VSSQ01006690">
    <property type="protein sequence ID" value="MPM33540.1"/>
    <property type="molecule type" value="Genomic_DNA"/>
</dbReference>
<evidence type="ECO:0000256" key="1">
    <source>
        <dbReference type="ARBA" id="ARBA00022679"/>
    </source>
</evidence>